<keyword evidence="2" id="KW-1185">Reference proteome</keyword>
<protein>
    <submittedName>
        <fullName evidence="1">Uncharacterized protein</fullName>
    </submittedName>
</protein>
<dbReference type="Proteomes" id="UP000664203">
    <property type="component" value="Unassembled WGS sequence"/>
</dbReference>
<evidence type="ECO:0000313" key="1">
    <source>
        <dbReference type="EMBL" id="CAF9934786.1"/>
    </source>
</evidence>
<proteinExistence type="predicted"/>
<dbReference type="OrthoDB" id="5404083at2759"/>
<accession>A0A8H3G212</accession>
<evidence type="ECO:0000313" key="2">
    <source>
        <dbReference type="Proteomes" id="UP000664203"/>
    </source>
</evidence>
<sequence>MITIDLDGHSQSDQFVFVPWNEIRDMAQHIVDSCVYFLSRGGFITYGVGRTLESLIYPTSYGGDNAEIPYPAWVWEPDGTVEFVAIPSNPATDEYIQGTKVFSEIPGYNDTEQPGEDTRRARE</sequence>
<reference evidence="1" key="1">
    <citation type="submission" date="2021-03" db="EMBL/GenBank/DDBJ databases">
        <authorList>
            <person name="Tagirdzhanova G."/>
        </authorList>
    </citation>
    <scope>NUCLEOTIDE SEQUENCE</scope>
</reference>
<gene>
    <name evidence="1" type="ORF">ALECFALPRED_006089</name>
</gene>
<comment type="caution">
    <text evidence="1">The sequence shown here is derived from an EMBL/GenBank/DDBJ whole genome shotgun (WGS) entry which is preliminary data.</text>
</comment>
<organism evidence="1 2">
    <name type="scientific">Alectoria fallacina</name>
    <dbReference type="NCBI Taxonomy" id="1903189"/>
    <lineage>
        <taxon>Eukaryota</taxon>
        <taxon>Fungi</taxon>
        <taxon>Dikarya</taxon>
        <taxon>Ascomycota</taxon>
        <taxon>Pezizomycotina</taxon>
        <taxon>Lecanoromycetes</taxon>
        <taxon>OSLEUM clade</taxon>
        <taxon>Lecanoromycetidae</taxon>
        <taxon>Lecanorales</taxon>
        <taxon>Lecanorineae</taxon>
        <taxon>Parmeliaceae</taxon>
        <taxon>Alectoria</taxon>
    </lineage>
</organism>
<dbReference type="AlphaFoldDB" id="A0A8H3G212"/>
<name>A0A8H3G212_9LECA</name>
<dbReference type="EMBL" id="CAJPDR010000388">
    <property type="protein sequence ID" value="CAF9934786.1"/>
    <property type="molecule type" value="Genomic_DNA"/>
</dbReference>